<comment type="caution">
    <text evidence="2">The sequence shown here is derived from an EMBL/GenBank/DDBJ whole genome shotgun (WGS) entry which is preliminary data.</text>
</comment>
<feature type="transmembrane region" description="Helical" evidence="1">
    <location>
        <begin position="12"/>
        <end position="34"/>
    </location>
</feature>
<evidence type="ECO:0000313" key="3">
    <source>
        <dbReference type="Proteomes" id="UP001630127"/>
    </source>
</evidence>
<dbReference type="AlphaFoldDB" id="A0ABD3A498"/>
<name>A0ABD3A498_9GENT</name>
<gene>
    <name evidence="2" type="ORF">ACH5RR_011221</name>
</gene>
<keyword evidence="3" id="KW-1185">Reference proteome</keyword>
<organism evidence="2 3">
    <name type="scientific">Cinchona calisaya</name>
    <dbReference type="NCBI Taxonomy" id="153742"/>
    <lineage>
        <taxon>Eukaryota</taxon>
        <taxon>Viridiplantae</taxon>
        <taxon>Streptophyta</taxon>
        <taxon>Embryophyta</taxon>
        <taxon>Tracheophyta</taxon>
        <taxon>Spermatophyta</taxon>
        <taxon>Magnoliopsida</taxon>
        <taxon>eudicotyledons</taxon>
        <taxon>Gunneridae</taxon>
        <taxon>Pentapetalae</taxon>
        <taxon>asterids</taxon>
        <taxon>lamiids</taxon>
        <taxon>Gentianales</taxon>
        <taxon>Rubiaceae</taxon>
        <taxon>Cinchonoideae</taxon>
        <taxon>Cinchoneae</taxon>
        <taxon>Cinchona</taxon>
    </lineage>
</organism>
<sequence length="101" mass="11082">MGLNKPSKGYIFFLLFGKSNLITVVILDITLHIVRMVLLGTNALLVDISYIGTLRLGGGPLAGGMVISGFRDDSIFQFCNYFNIESPVFGWSRVTIPDLLV</sequence>
<protein>
    <submittedName>
        <fullName evidence="2">Uncharacterized protein</fullName>
    </submittedName>
</protein>
<keyword evidence="1" id="KW-1133">Transmembrane helix</keyword>
<keyword evidence="1" id="KW-0812">Transmembrane</keyword>
<dbReference type="EMBL" id="JBJUIK010000005">
    <property type="protein sequence ID" value="KAL3526565.1"/>
    <property type="molecule type" value="Genomic_DNA"/>
</dbReference>
<proteinExistence type="predicted"/>
<accession>A0ABD3A498</accession>
<dbReference type="Proteomes" id="UP001630127">
    <property type="component" value="Unassembled WGS sequence"/>
</dbReference>
<keyword evidence="1" id="KW-0472">Membrane</keyword>
<reference evidence="2 3" key="1">
    <citation type="submission" date="2024-11" db="EMBL/GenBank/DDBJ databases">
        <title>A near-complete genome assembly of Cinchona calisaya.</title>
        <authorList>
            <person name="Lian D.C."/>
            <person name="Zhao X.W."/>
            <person name="Wei L."/>
        </authorList>
    </citation>
    <scope>NUCLEOTIDE SEQUENCE [LARGE SCALE GENOMIC DNA]</scope>
    <source>
        <tissue evidence="2">Nenye</tissue>
    </source>
</reference>
<evidence type="ECO:0000256" key="1">
    <source>
        <dbReference type="SAM" id="Phobius"/>
    </source>
</evidence>
<evidence type="ECO:0000313" key="2">
    <source>
        <dbReference type="EMBL" id="KAL3526565.1"/>
    </source>
</evidence>